<dbReference type="Pfam" id="PF13439">
    <property type="entry name" value="Glyco_transf_4"/>
    <property type="match status" value="1"/>
</dbReference>
<keyword evidence="3" id="KW-1185">Reference proteome</keyword>
<organism evidence="2 3">
    <name type="scientific">Vicingus serpentipes</name>
    <dbReference type="NCBI Taxonomy" id="1926625"/>
    <lineage>
        <taxon>Bacteria</taxon>
        <taxon>Pseudomonadati</taxon>
        <taxon>Bacteroidota</taxon>
        <taxon>Flavobacteriia</taxon>
        <taxon>Flavobacteriales</taxon>
        <taxon>Vicingaceae</taxon>
        <taxon>Vicingus</taxon>
    </lineage>
</organism>
<dbReference type="RefSeq" id="WP_147098658.1">
    <property type="nucleotide sequence ID" value="NZ_VOOS01000001.1"/>
</dbReference>
<dbReference type="SUPFAM" id="SSF53756">
    <property type="entry name" value="UDP-Glycosyltransferase/glycogen phosphorylase"/>
    <property type="match status" value="1"/>
</dbReference>
<dbReference type="EMBL" id="VOOS01000001">
    <property type="protein sequence ID" value="TXB67272.1"/>
    <property type="molecule type" value="Genomic_DNA"/>
</dbReference>
<dbReference type="OrthoDB" id="9794575at2"/>
<accession>A0A5C6S0Z0</accession>
<dbReference type="GO" id="GO:0016757">
    <property type="term" value="F:glycosyltransferase activity"/>
    <property type="evidence" value="ECO:0007669"/>
    <property type="project" value="UniProtKB-ARBA"/>
</dbReference>
<evidence type="ECO:0000313" key="3">
    <source>
        <dbReference type="Proteomes" id="UP000321721"/>
    </source>
</evidence>
<name>A0A5C6S0Z0_9FLAO</name>
<feature type="domain" description="Glycosyltransferase subfamily 4-like N-terminal" evidence="1">
    <location>
        <begin position="123"/>
        <end position="228"/>
    </location>
</feature>
<evidence type="ECO:0000313" key="2">
    <source>
        <dbReference type="EMBL" id="TXB67272.1"/>
    </source>
</evidence>
<keyword evidence="2" id="KW-0808">Transferase</keyword>
<comment type="caution">
    <text evidence="2">The sequence shown here is derived from an EMBL/GenBank/DDBJ whole genome shotgun (WGS) entry which is preliminary data.</text>
</comment>
<proteinExistence type="predicted"/>
<reference evidence="2 3" key="1">
    <citation type="submission" date="2019-08" db="EMBL/GenBank/DDBJ databases">
        <title>Genome of Vicingus serpentipes NCIMB 15042.</title>
        <authorList>
            <person name="Bowman J.P."/>
        </authorList>
    </citation>
    <scope>NUCLEOTIDE SEQUENCE [LARGE SCALE GENOMIC DNA]</scope>
    <source>
        <strain evidence="2 3">NCIMB 15042</strain>
    </source>
</reference>
<dbReference type="InterPro" id="IPR028098">
    <property type="entry name" value="Glyco_trans_4-like_N"/>
</dbReference>
<sequence length="442" mass="52526">MKKILILAYDFPPYISVGGLRPYGWYKNLSEFGIYPIVVTRQWENKKGNKLDYILPSKSDYKIIDHNKEGTIIKAPFKPNISNKLLLKYGEKRFKFIRKLISAYYEFIQYIFIIGPKAQIYKEANNFLKEEQVDVIIATGDPFVLFSYANKLSKKHNIPWIADYRDPWSQDIPIQKYKLYQKWCSFFEKKIIPQAKTITTVSEFLKIKIMELTKINNAYIIYNGYDEDLVKMTSHLSQNKDKMSVAYMGTIYDWYPINNFFMVVLKFIEEYEPNNFEINFYGINKEVELKELINTRYKKLEGFINIYPKMQNSELLKKIATDNLFLLFNNYSFLGTKIFDYVALKRKILFCYTDDFESKRLKKQHYLIEELGSEFQHLQEDMLKSTNSAIIIKDELHLNDVLKELYKEFSKKRTISCDAVNTEMYSRKIQTQELAKIILNIV</sequence>
<protein>
    <submittedName>
        <fullName evidence="2">Glycosyltransferase family 4 protein</fullName>
    </submittedName>
</protein>
<dbReference type="AlphaFoldDB" id="A0A5C6S0Z0"/>
<evidence type="ECO:0000259" key="1">
    <source>
        <dbReference type="Pfam" id="PF13439"/>
    </source>
</evidence>
<gene>
    <name evidence="2" type="ORF">FRY74_03545</name>
</gene>
<dbReference type="Proteomes" id="UP000321721">
    <property type="component" value="Unassembled WGS sequence"/>
</dbReference>
<dbReference type="Gene3D" id="3.40.50.2000">
    <property type="entry name" value="Glycogen Phosphorylase B"/>
    <property type="match status" value="1"/>
</dbReference>